<sequence length="321" mass="34242">MLEVRRLRLLSEFARRGSIAATATALGYTPSAVSQQLAALEREARVALLDRTARSAELTDAGRRLAERADQILTLVEAAEAELSAQADTPMGRVVVTSFPTAAVAFAPALAHSLADHPGITFVLRQTRPGDGIRQVQSGEVDIALIDDWTGKIADQAPATLQFFHLRRDPLVLALPAAHPMSDPDRPIDLQSLREEPWMAAPPGEPSRQAVDRLLDVVGGARPVPWEFEGLHTILSLVARGLGITAIPALALAAGDQGVAVRSLPDRSLAREVYAVTRTASVRRPSVAVTLRAIYAAAQDVRPPSPEPARPDGEPSTGSDE</sequence>
<feature type="domain" description="HTH lysR-type" evidence="6">
    <location>
        <begin position="2"/>
        <end position="59"/>
    </location>
</feature>
<evidence type="ECO:0000256" key="2">
    <source>
        <dbReference type="ARBA" id="ARBA00023015"/>
    </source>
</evidence>
<keyword evidence="2" id="KW-0805">Transcription regulation</keyword>
<dbReference type="InterPro" id="IPR000847">
    <property type="entry name" value="LysR_HTH_N"/>
</dbReference>
<keyword evidence="3" id="KW-0238">DNA-binding</keyword>
<name>A0ABP6CQM7_9ACTN</name>
<gene>
    <name evidence="7" type="ORF">GCM10010411_73710</name>
</gene>
<organism evidence="7 8">
    <name type="scientific">Actinomadura fulvescens</name>
    <dbReference type="NCBI Taxonomy" id="46160"/>
    <lineage>
        <taxon>Bacteria</taxon>
        <taxon>Bacillati</taxon>
        <taxon>Actinomycetota</taxon>
        <taxon>Actinomycetes</taxon>
        <taxon>Streptosporangiales</taxon>
        <taxon>Thermomonosporaceae</taxon>
        <taxon>Actinomadura</taxon>
    </lineage>
</organism>
<accession>A0ABP6CQM7</accession>
<protein>
    <submittedName>
        <fullName evidence="7">LysR family transcriptional regulator</fullName>
    </submittedName>
</protein>
<dbReference type="PANTHER" id="PTHR30346">
    <property type="entry name" value="TRANSCRIPTIONAL DUAL REGULATOR HCAR-RELATED"/>
    <property type="match status" value="1"/>
</dbReference>
<evidence type="ECO:0000313" key="8">
    <source>
        <dbReference type="Proteomes" id="UP001501509"/>
    </source>
</evidence>
<dbReference type="InterPro" id="IPR005119">
    <property type="entry name" value="LysR_subst-bd"/>
</dbReference>
<keyword evidence="8" id="KW-1185">Reference proteome</keyword>
<evidence type="ECO:0000256" key="3">
    <source>
        <dbReference type="ARBA" id="ARBA00023125"/>
    </source>
</evidence>
<evidence type="ECO:0000313" key="7">
    <source>
        <dbReference type="EMBL" id="GAA2626080.1"/>
    </source>
</evidence>
<reference evidence="8" key="1">
    <citation type="journal article" date="2019" name="Int. J. Syst. Evol. Microbiol.">
        <title>The Global Catalogue of Microorganisms (GCM) 10K type strain sequencing project: providing services to taxonomists for standard genome sequencing and annotation.</title>
        <authorList>
            <consortium name="The Broad Institute Genomics Platform"/>
            <consortium name="The Broad Institute Genome Sequencing Center for Infectious Disease"/>
            <person name="Wu L."/>
            <person name="Ma J."/>
        </authorList>
    </citation>
    <scope>NUCLEOTIDE SEQUENCE [LARGE SCALE GENOMIC DNA]</scope>
    <source>
        <strain evidence="8">JCM 6833</strain>
    </source>
</reference>
<dbReference type="Gene3D" id="1.10.10.10">
    <property type="entry name" value="Winged helix-like DNA-binding domain superfamily/Winged helix DNA-binding domain"/>
    <property type="match status" value="1"/>
</dbReference>
<evidence type="ECO:0000256" key="1">
    <source>
        <dbReference type="ARBA" id="ARBA00009437"/>
    </source>
</evidence>
<dbReference type="SUPFAM" id="SSF53850">
    <property type="entry name" value="Periplasmic binding protein-like II"/>
    <property type="match status" value="1"/>
</dbReference>
<evidence type="ECO:0000259" key="6">
    <source>
        <dbReference type="PROSITE" id="PS50931"/>
    </source>
</evidence>
<proteinExistence type="inferred from homology"/>
<dbReference type="Pfam" id="PF00126">
    <property type="entry name" value="HTH_1"/>
    <property type="match status" value="1"/>
</dbReference>
<dbReference type="Proteomes" id="UP001501509">
    <property type="component" value="Unassembled WGS sequence"/>
</dbReference>
<dbReference type="SUPFAM" id="SSF46785">
    <property type="entry name" value="Winged helix' DNA-binding domain"/>
    <property type="match status" value="1"/>
</dbReference>
<keyword evidence="4" id="KW-0804">Transcription</keyword>
<dbReference type="PANTHER" id="PTHR30346:SF29">
    <property type="entry name" value="LYSR SUBSTRATE-BINDING"/>
    <property type="match status" value="1"/>
</dbReference>
<dbReference type="RefSeq" id="WP_344547122.1">
    <property type="nucleotide sequence ID" value="NZ_BAAATD010000012.1"/>
</dbReference>
<comment type="caution">
    <text evidence="7">The sequence shown here is derived from an EMBL/GenBank/DDBJ whole genome shotgun (WGS) entry which is preliminary data.</text>
</comment>
<feature type="region of interest" description="Disordered" evidence="5">
    <location>
        <begin position="299"/>
        <end position="321"/>
    </location>
</feature>
<dbReference type="InterPro" id="IPR036390">
    <property type="entry name" value="WH_DNA-bd_sf"/>
</dbReference>
<dbReference type="Gene3D" id="3.40.190.10">
    <property type="entry name" value="Periplasmic binding protein-like II"/>
    <property type="match status" value="2"/>
</dbReference>
<evidence type="ECO:0000256" key="5">
    <source>
        <dbReference type="SAM" id="MobiDB-lite"/>
    </source>
</evidence>
<dbReference type="EMBL" id="BAAATD010000012">
    <property type="protein sequence ID" value="GAA2626080.1"/>
    <property type="molecule type" value="Genomic_DNA"/>
</dbReference>
<dbReference type="PROSITE" id="PS50931">
    <property type="entry name" value="HTH_LYSR"/>
    <property type="match status" value="1"/>
</dbReference>
<evidence type="ECO:0000256" key="4">
    <source>
        <dbReference type="ARBA" id="ARBA00023163"/>
    </source>
</evidence>
<comment type="similarity">
    <text evidence="1">Belongs to the LysR transcriptional regulatory family.</text>
</comment>
<dbReference type="Pfam" id="PF03466">
    <property type="entry name" value="LysR_substrate"/>
    <property type="match status" value="1"/>
</dbReference>
<dbReference type="InterPro" id="IPR036388">
    <property type="entry name" value="WH-like_DNA-bd_sf"/>
</dbReference>